<dbReference type="OrthoDB" id="7593450at2"/>
<dbReference type="InterPro" id="IPR011990">
    <property type="entry name" value="TPR-like_helical_dom_sf"/>
</dbReference>
<dbReference type="RefSeq" id="WP_103903094.1">
    <property type="nucleotide sequence ID" value="NZ_PQWB01000050.1"/>
</dbReference>
<protein>
    <submittedName>
        <fullName evidence="1">DUF924 domain-containing protein</fullName>
    </submittedName>
</protein>
<evidence type="ECO:0000313" key="2">
    <source>
        <dbReference type="Proteomes" id="UP000237082"/>
    </source>
</evidence>
<dbReference type="Gene3D" id="1.20.58.320">
    <property type="entry name" value="TPR-like"/>
    <property type="match status" value="1"/>
</dbReference>
<gene>
    <name evidence="1" type="ORF">C2I19_12840</name>
</gene>
<dbReference type="Gene3D" id="1.25.40.10">
    <property type="entry name" value="Tetratricopeptide repeat domain"/>
    <property type="match status" value="1"/>
</dbReference>
<comment type="caution">
    <text evidence="1">The sequence shown here is derived from an EMBL/GenBank/DDBJ whole genome shotgun (WGS) entry which is preliminary data.</text>
</comment>
<dbReference type="Pfam" id="PF06041">
    <property type="entry name" value="DUF924"/>
    <property type="match status" value="1"/>
</dbReference>
<dbReference type="AlphaFoldDB" id="A0A2S5DES2"/>
<dbReference type="SUPFAM" id="SSF48452">
    <property type="entry name" value="TPR-like"/>
    <property type="match status" value="1"/>
</dbReference>
<proteinExistence type="predicted"/>
<dbReference type="Proteomes" id="UP000237082">
    <property type="component" value="Unassembled WGS sequence"/>
</dbReference>
<dbReference type="EMBL" id="PQWB01000050">
    <property type="protein sequence ID" value="POZ61554.1"/>
    <property type="molecule type" value="Genomic_DNA"/>
</dbReference>
<sequence length="196" mass="22055">MAKLTAERVDAVLRFWFGGSDEACLNTARGAWFARDEAFDDAIRRQFLDDWQQLERGELDMDVTDAKAALAWLLIADQFPRNLFRGEARAFASDARARAGARLARESGLDRRLPPVARVFAYLPFEHSEDLADQQWSVQLFSELAAELPDSGYLDYARRHLDVIAEFGRFPHRNAALGRTSTAAELSYLARPGAGF</sequence>
<accession>A0A2S5DES2</accession>
<name>A0A2S5DES2_9NEIS</name>
<reference evidence="2" key="1">
    <citation type="submission" date="2018-02" db="EMBL/GenBank/DDBJ databases">
        <authorList>
            <person name="O'Hara-Hanley K."/>
            <person name="Soby S."/>
        </authorList>
    </citation>
    <scope>NUCLEOTIDE SEQUENCE [LARGE SCALE GENOMIC DNA]</scope>
    <source>
        <strain evidence="2">MWU14-2602</strain>
    </source>
</reference>
<evidence type="ECO:0000313" key="1">
    <source>
        <dbReference type="EMBL" id="POZ61554.1"/>
    </source>
</evidence>
<organism evidence="1 2">
    <name type="scientific">Chromobacterium alticapitis</name>
    <dbReference type="NCBI Taxonomy" id="2073169"/>
    <lineage>
        <taxon>Bacteria</taxon>
        <taxon>Pseudomonadati</taxon>
        <taxon>Pseudomonadota</taxon>
        <taxon>Betaproteobacteria</taxon>
        <taxon>Neisseriales</taxon>
        <taxon>Chromobacteriaceae</taxon>
        <taxon>Chromobacterium</taxon>
    </lineage>
</organism>
<dbReference type="InterPro" id="IPR010323">
    <property type="entry name" value="DUF924"/>
</dbReference>
<keyword evidence="2" id="KW-1185">Reference proteome</keyword>